<dbReference type="CDD" id="cd00077">
    <property type="entry name" value="HDc"/>
    <property type="match status" value="1"/>
</dbReference>
<gene>
    <name evidence="9" type="ORF">A3Q56_04331</name>
</gene>
<reference evidence="9 10" key="1">
    <citation type="submission" date="2016-04" db="EMBL/GenBank/DDBJ databases">
        <title>The genome of Intoshia linei affirms orthonectids as highly simplified spiralians.</title>
        <authorList>
            <person name="Mikhailov K.V."/>
            <person name="Slusarev G.S."/>
            <person name="Nikitin M.A."/>
            <person name="Logacheva M.D."/>
            <person name="Penin A."/>
            <person name="Aleoshin V."/>
            <person name="Panchin Y.V."/>
        </authorList>
    </citation>
    <scope>NUCLEOTIDE SEQUENCE [LARGE SCALE GENOMIC DNA]</scope>
    <source>
        <strain evidence="9">Intl2013</strain>
        <tissue evidence="9">Whole animal</tissue>
    </source>
</reference>
<dbReference type="SMART" id="SM00471">
    <property type="entry name" value="HDc"/>
    <property type="match status" value="1"/>
</dbReference>
<keyword evidence="10" id="KW-1185">Reference proteome</keyword>
<feature type="binding site" evidence="5">
    <location>
        <begin position="387"/>
        <end position="391"/>
    </location>
    <ligand>
        <name>AMP</name>
        <dbReference type="ChEBI" id="CHEBI:456215"/>
    </ligand>
</feature>
<evidence type="ECO:0000256" key="7">
    <source>
        <dbReference type="RuleBase" id="RU363067"/>
    </source>
</evidence>
<dbReference type="EC" id="3.1.4.-" evidence="7"/>
<keyword evidence="1" id="KW-0140">cGMP</keyword>
<dbReference type="PANTHER" id="PTHR11347">
    <property type="entry name" value="CYCLIC NUCLEOTIDE PHOSPHODIESTERASE"/>
    <property type="match status" value="1"/>
</dbReference>
<dbReference type="Proteomes" id="UP000078046">
    <property type="component" value="Unassembled WGS sequence"/>
</dbReference>
<dbReference type="GO" id="GO:0046872">
    <property type="term" value="F:metal ion binding"/>
    <property type="evidence" value="ECO:0007669"/>
    <property type="project" value="UniProtKB-KW"/>
</dbReference>
<feature type="binding site" evidence="6">
    <location>
        <position position="539"/>
    </location>
    <ligand>
        <name>Zn(2+)</name>
        <dbReference type="ChEBI" id="CHEBI:29105"/>
        <label>1</label>
    </ligand>
</feature>
<feature type="binding site" evidence="6">
    <location>
        <position position="428"/>
    </location>
    <ligand>
        <name>Zn(2+)</name>
        <dbReference type="ChEBI" id="CHEBI:29105"/>
        <label>2</label>
    </ligand>
</feature>
<evidence type="ECO:0000256" key="4">
    <source>
        <dbReference type="PIRSR" id="PIRSR623088-1"/>
    </source>
</evidence>
<dbReference type="Pfam" id="PF00233">
    <property type="entry name" value="PDEase_I"/>
    <property type="match status" value="1"/>
</dbReference>
<evidence type="ECO:0000256" key="2">
    <source>
        <dbReference type="ARBA" id="ARBA00022723"/>
    </source>
</evidence>
<dbReference type="InterPro" id="IPR002073">
    <property type="entry name" value="PDEase_catalytic_dom"/>
</dbReference>
<proteinExistence type="inferred from homology"/>
<accession>A0A177B3G6</accession>
<dbReference type="Gene3D" id="3.30.450.40">
    <property type="match status" value="1"/>
</dbReference>
<dbReference type="InterPro" id="IPR023088">
    <property type="entry name" value="PDEase"/>
</dbReference>
<comment type="cofactor">
    <cofactor evidence="7">
        <name>a divalent metal cation</name>
        <dbReference type="ChEBI" id="CHEBI:60240"/>
    </cofactor>
    <text evidence="7">Binds 2 divalent metal cations per subunit. Site 1 may preferentially bind zinc ions, while site 2 has a preference for magnesium and/or manganese ions.</text>
</comment>
<dbReference type="PROSITE" id="PS00126">
    <property type="entry name" value="PDEASE_I_1"/>
    <property type="match status" value="1"/>
</dbReference>
<organism evidence="9 10">
    <name type="scientific">Intoshia linei</name>
    <dbReference type="NCBI Taxonomy" id="1819745"/>
    <lineage>
        <taxon>Eukaryota</taxon>
        <taxon>Metazoa</taxon>
        <taxon>Spiralia</taxon>
        <taxon>Lophotrochozoa</taxon>
        <taxon>Mesozoa</taxon>
        <taxon>Orthonectida</taxon>
        <taxon>Rhopaluridae</taxon>
        <taxon>Intoshia</taxon>
    </lineage>
</organism>
<comment type="similarity">
    <text evidence="7">Belongs to the cyclic nucleotide phosphodiesterase family.</text>
</comment>
<evidence type="ECO:0000259" key="8">
    <source>
        <dbReference type="PROSITE" id="PS51845"/>
    </source>
</evidence>
<dbReference type="EMBL" id="LWCA01000540">
    <property type="protein sequence ID" value="OAF67954.1"/>
    <property type="molecule type" value="Genomic_DNA"/>
</dbReference>
<evidence type="ECO:0000313" key="9">
    <source>
        <dbReference type="EMBL" id="OAF67954.1"/>
    </source>
</evidence>
<dbReference type="SMART" id="SM00065">
    <property type="entry name" value="GAF"/>
    <property type="match status" value="1"/>
</dbReference>
<dbReference type="Gene3D" id="1.10.1300.10">
    <property type="entry name" value="3'5'-cyclic nucleotide phosphodiesterase, catalytic domain"/>
    <property type="match status" value="1"/>
</dbReference>
<dbReference type="InterPro" id="IPR036971">
    <property type="entry name" value="PDEase_catalytic_dom_sf"/>
</dbReference>
<comment type="caution">
    <text evidence="9">The sequence shown here is derived from an EMBL/GenBank/DDBJ whole genome shotgun (WGS) entry which is preliminary data.</text>
</comment>
<dbReference type="GO" id="GO:0007165">
    <property type="term" value="P:signal transduction"/>
    <property type="evidence" value="ECO:0007669"/>
    <property type="project" value="InterPro"/>
</dbReference>
<feature type="domain" description="PDEase" evidence="8">
    <location>
        <begin position="308"/>
        <end position="632"/>
    </location>
</feature>
<feature type="binding site" evidence="6">
    <location>
        <position position="428"/>
    </location>
    <ligand>
        <name>Zn(2+)</name>
        <dbReference type="ChEBI" id="CHEBI:29105"/>
        <label>1</label>
    </ligand>
</feature>
<dbReference type="AlphaFoldDB" id="A0A177B3G6"/>
<dbReference type="Pfam" id="PF01590">
    <property type="entry name" value="GAF"/>
    <property type="match status" value="1"/>
</dbReference>
<evidence type="ECO:0000256" key="1">
    <source>
        <dbReference type="ARBA" id="ARBA00022535"/>
    </source>
</evidence>
<dbReference type="OrthoDB" id="295473at2759"/>
<feature type="binding site" evidence="6">
    <location>
        <position position="391"/>
    </location>
    <ligand>
        <name>Zn(2+)</name>
        <dbReference type="ChEBI" id="CHEBI:29105"/>
        <label>1</label>
    </ligand>
</feature>
<name>A0A177B3G6_9BILA</name>
<feature type="binding site" evidence="5">
    <location>
        <position position="589"/>
    </location>
    <ligand>
        <name>AMP</name>
        <dbReference type="ChEBI" id="CHEBI:456215"/>
    </ligand>
</feature>
<dbReference type="PRINTS" id="PR00387">
    <property type="entry name" value="PDIESTERASE1"/>
</dbReference>
<sequence>MVVGSKILPEDVYFESSGNVISNVYKYNKFQHLKGKDVKKHDNEMTKIFGKNTWENVLFKKVLNSKQNESLGVVVFAAKKKIDVKNIISEYNKMMKYLFTLIKNAETLKFERKRSNHNQIFLKIIRKFFNNLDDLNSLLWAIMDEAKKLTNCERCSVFIKEDNELVALVFGKMDKEDINPKNSFRIPIDRGIAGHVAITGKVLNIENAYAHPLFNEDIDKMTGFITKNILCFPIKDENNQVMAVAQLCNKKLTNGLSSFTENDERMANTFGLYCYLSISHSLIYQNLRKASERSKLASEMMLFYMKVDKNQINSIIENSINYTSDKIKDLNNFEFQPRCNTQINDFTHVAFNMVLTIVPKHAFKINKKTLAHFILGVRNGYRDLPYHNWLHAFSVAHFFYVMNTVCDITLYLDYIDIFVIIVSCLCHDLDHRGTNNAFHLQSKSTLSSLYSSHGSVMEEHHFAQTLNILNVEGCNIFENSNRENYAYLLESIHEIILATDLSNHLKIVKDIEKLANSVYNKQDKSHRKLLKCLIITCCDLCDVTKTWENSKQTALKVYEEFNAQGDLEESLNQKRSFNLNNVADIPKIQIQFLSEIALPVYKSLSKIIPQMSKPYENANSNLKQWNHLLTYSIEDLMAELYE</sequence>
<dbReference type="SUPFAM" id="SSF55781">
    <property type="entry name" value="GAF domain-like"/>
    <property type="match status" value="1"/>
</dbReference>
<evidence type="ECO:0000256" key="3">
    <source>
        <dbReference type="ARBA" id="ARBA00022801"/>
    </source>
</evidence>
<protein>
    <recommendedName>
        <fullName evidence="7">Phosphodiesterase</fullName>
        <ecNumber evidence="7">3.1.4.-</ecNumber>
    </recommendedName>
</protein>
<evidence type="ECO:0000256" key="5">
    <source>
        <dbReference type="PIRSR" id="PIRSR623088-2"/>
    </source>
</evidence>
<dbReference type="SUPFAM" id="SSF109604">
    <property type="entry name" value="HD-domain/PDEase-like"/>
    <property type="match status" value="1"/>
</dbReference>
<feature type="binding site" evidence="5">
    <location>
        <position position="539"/>
    </location>
    <ligand>
        <name>AMP</name>
        <dbReference type="ChEBI" id="CHEBI:456215"/>
    </ligand>
</feature>
<feature type="binding site" evidence="6">
    <location>
        <position position="427"/>
    </location>
    <ligand>
        <name>Zn(2+)</name>
        <dbReference type="ChEBI" id="CHEBI:29105"/>
        <label>1</label>
    </ligand>
</feature>
<keyword evidence="3 7" id="KW-0378">Hydrolase</keyword>
<dbReference type="InterPro" id="IPR003607">
    <property type="entry name" value="HD/PDEase_dom"/>
</dbReference>
<feature type="active site" description="Proton donor" evidence="4">
    <location>
        <position position="387"/>
    </location>
</feature>
<dbReference type="InterPro" id="IPR029016">
    <property type="entry name" value="GAF-like_dom_sf"/>
</dbReference>
<dbReference type="GO" id="GO:0004114">
    <property type="term" value="F:3',5'-cyclic-nucleotide phosphodiesterase activity"/>
    <property type="evidence" value="ECO:0007669"/>
    <property type="project" value="InterPro"/>
</dbReference>
<dbReference type="PROSITE" id="PS51845">
    <property type="entry name" value="PDEASE_I_2"/>
    <property type="match status" value="1"/>
</dbReference>
<evidence type="ECO:0000256" key="6">
    <source>
        <dbReference type="PIRSR" id="PIRSR623088-3"/>
    </source>
</evidence>
<feature type="binding site" evidence="5">
    <location>
        <position position="428"/>
    </location>
    <ligand>
        <name>AMP</name>
        <dbReference type="ChEBI" id="CHEBI:456215"/>
    </ligand>
</feature>
<dbReference type="InterPro" id="IPR003018">
    <property type="entry name" value="GAF"/>
</dbReference>
<evidence type="ECO:0000313" key="10">
    <source>
        <dbReference type="Proteomes" id="UP000078046"/>
    </source>
</evidence>
<dbReference type="InterPro" id="IPR023174">
    <property type="entry name" value="PDEase_CS"/>
</dbReference>
<keyword evidence="2 6" id="KW-0479">Metal-binding</keyword>